<feature type="compositionally biased region" description="Basic and acidic residues" evidence="2">
    <location>
        <begin position="1325"/>
        <end position="1339"/>
    </location>
</feature>
<protein>
    <recommendedName>
        <fullName evidence="3">C2H2-type domain-containing protein</fullName>
    </recommendedName>
</protein>
<feature type="region of interest" description="Disordered" evidence="2">
    <location>
        <begin position="1231"/>
        <end position="1278"/>
    </location>
</feature>
<feature type="compositionally biased region" description="Basic and acidic residues" evidence="2">
    <location>
        <begin position="1239"/>
        <end position="1260"/>
    </location>
</feature>
<keyword evidence="5" id="KW-1185">Reference proteome</keyword>
<feature type="region of interest" description="Disordered" evidence="2">
    <location>
        <begin position="1180"/>
        <end position="1200"/>
    </location>
</feature>
<gene>
    <name evidence="4" type="ORF">R1sor_023199</name>
</gene>
<dbReference type="PROSITE" id="PS50157">
    <property type="entry name" value="ZINC_FINGER_C2H2_2"/>
    <property type="match status" value="1"/>
</dbReference>
<feature type="compositionally biased region" description="Polar residues" evidence="2">
    <location>
        <begin position="535"/>
        <end position="546"/>
    </location>
</feature>
<dbReference type="Proteomes" id="UP001633002">
    <property type="component" value="Unassembled WGS sequence"/>
</dbReference>
<feature type="compositionally biased region" description="Polar residues" evidence="2">
    <location>
        <begin position="690"/>
        <end position="702"/>
    </location>
</feature>
<keyword evidence="1" id="KW-0862">Zinc</keyword>
<evidence type="ECO:0000313" key="5">
    <source>
        <dbReference type="Proteomes" id="UP001633002"/>
    </source>
</evidence>
<feature type="compositionally biased region" description="Basic and acidic residues" evidence="2">
    <location>
        <begin position="671"/>
        <end position="685"/>
    </location>
</feature>
<evidence type="ECO:0000256" key="2">
    <source>
        <dbReference type="SAM" id="MobiDB-lite"/>
    </source>
</evidence>
<feature type="compositionally biased region" description="Basic and acidic residues" evidence="2">
    <location>
        <begin position="602"/>
        <end position="613"/>
    </location>
</feature>
<feature type="compositionally biased region" description="Basic residues" evidence="2">
    <location>
        <begin position="522"/>
        <end position="531"/>
    </location>
</feature>
<keyword evidence="1" id="KW-0479">Metal-binding</keyword>
<name>A0ABD3GMS3_9MARC</name>
<feature type="region of interest" description="Disordered" evidence="2">
    <location>
        <begin position="947"/>
        <end position="1014"/>
    </location>
</feature>
<dbReference type="PANTHER" id="PTHR36055">
    <property type="entry name" value="C2H2-LIKE ZINC FINGER PROTEIN"/>
    <property type="match status" value="1"/>
</dbReference>
<feature type="region of interest" description="Disordered" evidence="2">
    <location>
        <begin position="522"/>
        <end position="626"/>
    </location>
</feature>
<dbReference type="PROSITE" id="PS00028">
    <property type="entry name" value="ZINC_FINGER_C2H2_1"/>
    <property type="match status" value="1"/>
</dbReference>
<feature type="compositionally biased region" description="Basic and acidic residues" evidence="2">
    <location>
        <begin position="716"/>
        <end position="745"/>
    </location>
</feature>
<sequence length="1355" mass="147232">MQSDDENITVGNEHSYKEALLDLEAGPHIDSVSSMDEEEKHGKGMCKDEKNAVLVEATLEGKEGLLIGEDKLVAESVEKEGSVHGLRKRRGSDVGALKASAIVESVVRRMPEEDRRDTGGGGTRMKETPVDSGSDGKHKTVERKPPKQIKSTVKAAGRRVPGSPQSFEELRTKEDGETNRKMPESLDSFLRTNMRVEPPYLTFSGRPGDKSLPRLRSDVLENHGGKFGRGLKVDGGSDGRDIGGLEDNLAGGADSHSSDLDGVKDMLNASKGMSGFARGPQHSLKVPPGVVAFTQAAAKGTSDLPGWPLLSPSKIALTKCDKCSREFCSSLNYRRHVRVHRKSLTEKKDLTKERSKVAEFWDKLTPEQASVIVNYENMEIEDLSGTVLLKALAGYIQQPGMPLVAQGLVKAGSALIDIVQNKSTVYPLPSERLLSILDEASEKTFLSGGTSVAYQRFVFNGDAGKVGLEERNLVACMGFHVELRLVKAWMADKEAEALRNQQALFKEEEAAEQKRAKLLEKKRMKKMRQKERKVTASQVVQELGNESNDEEGNLPGAEEDDSPTATGSSASSLVSAQDLVNRGTSDVDINEEEEQTEEARDEEPLLVRSKASDEDSGQLSLGVSPPSGLGVSTFFSPEDVARSFVSVSRKGDYSDSVDCSGENKSSNWSSRHADEVAEDIGREARPAQQLGYSRTARSADSQNAVYNRRVDQERVGTDYVRRDSDRGVADRKPMRISRDRMRNDYSDVYQRPVRDGRGYDARYSSNNNSNSLDGGSQSTFKHRRVNLFGFKSELGGSDRSQQYRSKPSGMHRTVPGSGNGQVVWTRKVNQPSPVETKENPTQEVYKLPAEPPKMDGQDMKPEVSDVAPVISVKDEIDPNEGAVTPVVEAISVNEADMVEKGAGSPSSVQSQEEFTGALLVGSLSVPIGKYAADKFVQTRGCPTFSQTALQVQEPSPSEAPQDSLELSRRGETDHAVSATNRNDSHDQALKPQTLTSGLDRPEIGRSVAPGPGHDRVAMKSLSWQAPVSRYVTAKVWRAVGLVGERQDTVSGEDGEEREVCMVDGGEADAMQHRQAYDDHAADECSAEQVLSADDSVGASIAEADGGLTAGTEFSRGFVKEDVPNPPAIVSGLYLCSWSIFVEMAGKFLEDRWRVALSQEAAEKYGAAGAVAKVADGCNPTDVASKEESDQGLTHHSGADPLPCSSSSVVAHSLGKAAHDGGVLLSRISKDTDQPGIEGVTHDHRDQQLDGAGLRERDRSRAASPGRQAAGDSSPVDCERRYTYGVDNLRSSVFMSNRPHGSERGAESRAAGGGGSLGYLNTYAHNRQERWHRNSRDRAPKQRYMPRRRAPTEKNC</sequence>
<feature type="region of interest" description="Disordered" evidence="2">
    <location>
        <begin position="716"/>
        <end position="778"/>
    </location>
</feature>
<dbReference type="PANTHER" id="PTHR36055:SF1">
    <property type="entry name" value="C2H2-LIKE ZINC FINGER PROTEIN"/>
    <property type="match status" value="1"/>
</dbReference>
<organism evidence="4 5">
    <name type="scientific">Riccia sorocarpa</name>
    <dbReference type="NCBI Taxonomy" id="122646"/>
    <lineage>
        <taxon>Eukaryota</taxon>
        <taxon>Viridiplantae</taxon>
        <taxon>Streptophyta</taxon>
        <taxon>Embryophyta</taxon>
        <taxon>Marchantiophyta</taxon>
        <taxon>Marchantiopsida</taxon>
        <taxon>Marchantiidae</taxon>
        <taxon>Marchantiales</taxon>
        <taxon>Ricciaceae</taxon>
        <taxon>Riccia</taxon>
    </lineage>
</organism>
<feature type="compositionally biased region" description="Basic and acidic residues" evidence="2">
    <location>
        <begin position="231"/>
        <end position="243"/>
    </location>
</feature>
<feature type="compositionally biased region" description="Basic and acidic residues" evidence="2">
    <location>
        <begin position="107"/>
        <end position="145"/>
    </location>
</feature>
<evidence type="ECO:0000313" key="4">
    <source>
        <dbReference type="EMBL" id="KAL3680243.1"/>
    </source>
</evidence>
<feature type="compositionally biased region" description="Polar residues" evidence="2">
    <location>
        <begin position="563"/>
        <end position="575"/>
    </location>
</feature>
<proteinExistence type="predicted"/>
<feature type="compositionally biased region" description="Basic and acidic residues" evidence="2">
    <location>
        <begin position="965"/>
        <end position="974"/>
    </location>
</feature>
<feature type="region of interest" description="Disordered" evidence="2">
    <location>
        <begin position="651"/>
        <end position="702"/>
    </location>
</feature>
<feature type="region of interest" description="Disordered" evidence="2">
    <location>
        <begin position="1292"/>
        <end position="1355"/>
    </location>
</feature>
<dbReference type="GO" id="GO:0008270">
    <property type="term" value="F:zinc ion binding"/>
    <property type="evidence" value="ECO:0007669"/>
    <property type="project" value="UniProtKB-KW"/>
</dbReference>
<feature type="region of interest" description="Disordered" evidence="2">
    <location>
        <begin position="791"/>
        <end position="823"/>
    </location>
</feature>
<keyword evidence="1" id="KW-0863">Zinc-finger</keyword>
<feature type="compositionally biased region" description="Acidic residues" evidence="2">
    <location>
        <begin position="588"/>
        <end position="601"/>
    </location>
</feature>
<reference evidence="4 5" key="1">
    <citation type="submission" date="2024-09" db="EMBL/GenBank/DDBJ databases">
        <title>Chromosome-scale assembly of Riccia sorocarpa.</title>
        <authorList>
            <person name="Paukszto L."/>
        </authorList>
    </citation>
    <scope>NUCLEOTIDE SEQUENCE [LARGE SCALE GENOMIC DNA]</scope>
    <source>
        <strain evidence="4">LP-2024</strain>
        <tissue evidence="4">Aerial parts of the thallus</tissue>
    </source>
</reference>
<dbReference type="EMBL" id="JBJQOH010000007">
    <property type="protein sequence ID" value="KAL3680243.1"/>
    <property type="molecule type" value="Genomic_DNA"/>
</dbReference>
<feature type="compositionally biased region" description="Acidic residues" evidence="2">
    <location>
        <begin position="547"/>
        <end position="562"/>
    </location>
</feature>
<dbReference type="InterPro" id="IPR013087">
    <property type="entry name" value="Znf_C2H2_type"/>
</dbReference>
<evidence type="ECO:0000259" key="3">
    <source>
        <dbReference type="PROSITE" id="PS50157"/>
    </source>
</evidence>
<accession>A0ABD3GMS3</accession>
<feature type="compositionally biased region" description="Polar residues" evidence="2">
    <location>
        <begin position="947"/>
        <end position="960"/>
    </location>
</feature>
<evidence type="ECO:0000256" key="1">
    <source>
        <dbReference type="PROSITE-ProRule" id="PRU00042"/>
    </source>
</evidence>
<comment type="caution">
    <text evidence="4">The sequence shown here is derived from an EMBL/GenBank/DDBJ whole genome shotgun (WGS) entry which is preliminary data.</text>
</comment>
<feature type="compositionally biased region" description="Basic and acidic residues" evidence="2">
    <location>
        <begin position="168"/>
        <end position="181"/>
    </location>
</feature>
<feature type="domain" description="C2H2-type" evidence="3">
    <location>
        <begin position="318"/>
        <end position="340"/>
    </location>
</feature>
<feature type="region of interest" description="Disordered" evidence="2">
    <location>
        <begin position="107"/>
        <end position="181"/>
    </location>
</feature>
<feature type="region of interest" description="Disordered" evidence="2">
    <location>
        <begin position="230"/>
        <end position="258"/>
    </location>
</feature>